<sequence length="301" mass="32789">MDVTKPDLSLGPLLFNWPAAEVRDFYCRIADEADVDVVYFGEAVCAKRRPFIAPHFEEIVTRLQTGEKRVILSSLQLAMDRKDMAAVADMVAMADDFLVEANDMAACSLLGGRSFAIGPTVNVYNEATLRFFEKEGAVRISLNAELPEASLRALATAATARLEVQVFGRIPLAISARCFHARAHRLAKSGCQYVCEQDRDGLTVNTLDDQSFLAINGLQTLSHRYLNLLGELPLLQDIGIGGFRLSPHTADMVKVADLYRARLNGRVSGEEANARLACLLPAASFANGFFHDAAGLADIPA</sequence>
<dbReference type="InterPro" id="IPR051454">
    <property type="entry name" value="RNA/ubiquinone_mod_enzymes"/>
</dbReference>
<evidence type="ECO:0000313" key="2">
    <source>
        <dbReference type="Proteomes" id="UP001217500"/>
    </source>
</evidence>
<evidence type="ECO:0000313" key="1">
    <source>
        <dbReference type="EMBL" id="WCL55551.1"/>
    </source>
</evidence>
<name>A0AAE9XUU7_9PROT</name>
<dbReference type="PANTHER" id="PTHR30217">
    <property type="entry name" value="PEPTIDASE U32 FAMILY"/>
    <property type="match status" value="1"/>
</dbReference>
<dbReference type="AlphaFoldDB" id="A0AAE9XUU7"/>
<dbReference type="Pfam" id="PF01136">
    <property type="entry name" value="Peptidase_U32"/>
    <property type="match status" value="1"/>
</dbReference>
<organism evidence="1 2">
    <name type="scientific">Gimibacter soli</name>
    <dbReference type="NCBI Taxonomy" id="3024400"/>
    <lineage>
        <taxon>Bacteria</taxon>
        <taxon>Pseudomonadati</taxon>
        <taxon>Pseudomonadota</taxon>
        <taxon>Alphaproteobacteria</taxon>
        <taxon>Kordiimonadales</taxon>
        <taxon>Temperatibacteraceae</taxon>
        <taxon>Gimibacter</taxon>
    </lineage>
</organism>
<dbReference type="KEGG" id="gso:PH603_07225"/>
<dbReference type="PANTHER" id="PTHR30217:SF11">
    <property type="entry name" value="UBIQUINONE BIOSYNTHESIS PROTEIN UBIV"/>
    <property type="match status" value="1"/>
</dbReference>
<gene>
    <name evidence="1" type="ORF">PH603_07225</name>
</gene>
<proteinExistence type="predicted"/>
<keyword evidence="2" id="KW-1185">Reference proteome</keyword>
<dbReference type="InterPro" id="IPR001539">
    <property type="entry name" value="Peptidase_U32"/>
</dbReference>
<accession>A0AAE9XUU7</accession>
<dbReference type="EMBL" id="CP116805">
    <property type="protein sequence ID" value="WCL55551.1"/>
    <property type="molecule type" value="Genomic_DNA"/>
</dbReference>
<reference evidence="1" key="1">
    <citation type="submission" date="2023-01" db="EMBL/GenBank/DDBJ databases">
        <title>The genome sequence of Kordiimonadaceae bacterium 6D33.</title>
        <authorList>
            <person name="Liu Y."/>
        </authorList>
    </citation>
    <scope>NUCLEOTIDE SEQUENCE</scope>
    <source>
        <strain evidence="1">6D33</strain>
    </source>
</reference>
<dbReference type="Proteomes" id="UP001217500">
    <property type="component" value="Chromosome"/>
</dbReference>
<protein>
    <submittedName>
        <fullName evidence="1">U32 family peptidase</fullName>
    </submittedName>
</protein>
<dbReference type="NCBIfam" id="NF011991">
    <property type="entry name" value="PRK15447.1"/>
    <property type="match status" value="1"/>
</dbReference>
<dbReference type="RefSeq" id="WP_289505377.1">
    <property type="nucleotide sequence ID" value="NZ_CP116805.1"/>
</dbReference>